<dbReference type="PROSITE" id="PS51257">
    <property type="entry name" value="PROKAR_LIPOPROTEIN"/>
    <property type="match status" value="1"/>
</dbReference>
<feature type="compositionally biased region" description="Polar residues" evidence="1">
    <location>
        <begin position="617"/>
        <end position="629"/>
    </location>
</feature>
<feature type="region of interest" description="Disordered" evidence="1">
    <location>
        <begin position="272"/>
        <end position="293"/>
    </location>
</feature>
<feature type="compositionally biased region" description="Basic residues" evidence="1">
    <location>
        <begin position="631"/>
        <end position="641"/>
    </location>
</feature>
<dbReference type="InterPro" id="IPR011990">
    <property type="entry name" value="TPR-like_helical_dom_sf"/>
</dbReference>
<accession>A0A7V9A7N5</accession>
<evidence type="ECO:0000256" key="1">
    <source>
        <dbReference type="SAM" id="MobiDB-lite"/>
    </source>
</evidence>
<dbReference type="AlphaFoldDB" id="A0A7V9A7N5"/>
<protein>
    <recommendedName>
        <fullName evidence="4">Tetratricopeptide repeat protein</fullName>
    </recommendedName>
</protein>
<dbReference type="Gene3D" id="1.25.40.10">
    <property type="entry name" value="Tetratricopeptide repeat domain"/>
    <property type="match status" value="1"/>
</dbReference>
<evidence type="ECO:0008006" key="4">
    <source>
        <dbReference type="Google" id="ProtNLM"/>
    </source>
</evidence>
<sequence length="641" mass="69047">MDRPLPSTSRAGIALSLTILMIVGCGRNSKVANHRDEKSQVAAPNRFHAPADVRPMAQLAAHLEISEAHENIISNPYANPKRLPSVAKPKTADEPTPLESIRFPLKIEKSEPTEKSPQQKPSSQSVPSKPREPEELLLEPPAHIPSPKQNIAQPSPAPKKPELAAPILAEPMPAQSAPSKHENAKVVPEPQKPVAPSRQLAPLALNPPQIEAPRNESPPQVKLPPPPVKKPLAHAQPEIQLLPKVEDQPISAPAMREIPPAPVMPNFLAESPQQDKVQAKAEATKRPESPRSKFISLAPSAPEADVSLNPAKQQVVDIADMPLQSRTSTPRSVSMTPSIVPTAPRPVQVDHAMLAVRGRMATLVDHGLILAQRGAYYSARAEFVQALRLATQTLDTAERTHRHSEALADAIAALDEAGEFIPAGARLEANVDLNLVVDAHRTPVLKGKDLEHETALTAAQAYFSFAQDRLNVACGGMPETARALVGLGRIQQYLNKSTGDNRTLVGPRSIALFQTALAIDGSNYEAANELGVLLARYGQLEDAKQALLQGVTAAPRAEIWQNLASVHQSLGEVEMARRASIEAEAAHQFADANAGLAAVRWVSPQQMAQHGRGETGLKQSQPEATSQPVAQRHRTPSRSIR</sequence>
<comment type="caution">
    <text evidence="2">The sequence shown here is derived from an EMBL/GenBank/DDBJ whole genome shotgun (WGS) entry which is preliminary data.</text>
</comment>
<dbReference type="Proteomes" id="UP000551616">
    <property type="component" value="Unassembled WGS sequence"/>
</dbReference>
<feature type="compositionally biased region" description="Basic and acidic residues" evidence="1">
    <location>
        <begin position="105"/>
        <end position="114"/>
    </location>
</feature>
<organism evidence="2 3">
    <name type="scientific">Bremerella alba</name>
    <dbReference type="NCBI Taxonomy" id="980252"/>
    <lineage>
        <taxon>Bacteria</taxon>
        <taxon>Pseudomonadati</taxon>
        <taxon>Planctomycetota</taxon>
        <taxon>Planctomycetia</taxon>
        <taxon>Pirellulales</taxon>
        <taxon>Pirellulaceae</taxon>
        <taxon>Bremerella</taxon>
    </lineage>
</organism>
<feature type="compositionally biased region" description="Basic and acidic residues" evidence="1">
    <location>
        <begin position="277"/>
        <end position="291"/>
    </location>
</feature>
<evidence type="ECO:0000313" key="3">
    <source>
        <dbReference type="Proteomes" id="UP000551616"/>
    </source>
</evidence>
<gene>
    <name evidence="2" type="ORF">HOV93_26440</name>
</gene>
<evidence type="ECO:0000313" key="2">
    <source>
        <dbReference type="EMBL" id="MBA2115463.1"/>
    </source>
</evidence>
<feature type="region of interest" description="Disordered" evidence="1">
    <location>
        <begin position="75"/>
        <end position="248"/>
    </location>
</feature>
<dbReference type="RefSeq" id="WP_207396901.1">
    <property type="nucleotide sequence ID" value="NZ_JABRWO010000007.1"/>
</dbReference>
<name>A0A7V9A7N5_9BACT</name>
<feature type="compositionally biased region" description="Low complexity" evidence="1">
    <location>
        <begin position="115"/>
        <end position="128"/>
    </location>
</feature>
<reference evidence="2 3" key="1">
    <citation type="submission" date="2020-05" db="EMBL/GenBank/DDBJ databases">
        <title>Bremerella alba sp. nov., a novel planctomycete isolated from the surface of the macroalga Fucus spiralis.</title>
        <authorList>
            <person name="Godinho O."/>
            <person name="Botelho R."/>
            <person name="Albuquerque L."/>
            <person name="Wiegand S."/>
            <person name="Da Costa M.S."/>
            <person name="Lobo-Da-Cunha A."/>
            <person name="Jogler C."/>
            <person name="Lage O.M."/>
        </authorList>
    </citation>
    <scope>NUCLEOTIDE SEQUENCE [LARGE SCALE GENOMIC DNA]</scope>
    <source>
        <strain evidence="2 3">FF15</strain>
    </source>
</reference>
<dbReference type="SUPFAM" id="SSF48452">
    <property type="entry name" value="TPR-like"/>
    <property type="match status" value="1"/>
</dbReference>
<feature type="region of interest" description="Disordered" evidence="1">
    <location>
        <begin position="607"/>
        <end position="641"/>
    </location>
</feature>
<keyword evidence="3" id="KW-1185">Reference proteome</keyword>
<proteinExistence type="predicted"/>
<dbReference type="EMBL" id="JABRWO010000007">
    <property type="protein sequence ID" value="MBA2115463.1"/>
    <property type="molecule type" value="Genomic_DNA"/>
</dbReference>